<reference evidence="7 8" key="1">
    <citation type="submission" date="2020-05" db="EMBL/GenBank/DDBJ databases">
        <title>Distinct polysaccharide utilization as determinants for interspecies competition between intestinal Prevotella spp.</title>
        <authorList>
            <person name="Galvez E.J.C."/>
            <person name="Iljazovic A."/>
            <person name="Strowig T."/>
        </authorList>
    </citation>
    <scope>NUCLEOTIDE SEQUENCE [LARGE SCALE GENOMIC DNA]</scope>
    <source>
        <strain evidence="7 8">PCHR</strain>
    </source>
</reference>
<dbReference type="Proteomes" id="UP000820977">
    <property type="component" value="Unassembled WGS sequence"/>
</dbReference>
<evidence type="ECO:0000256" key="2">
    <source>
        <dbReference type="ARBA" id="ARBA00008959"/>
    </source>
</evidence>
<evidence type="ECO:0000256" key="4">
    <source>
        <dbReference type="ARBA" id="ARBA00022741"/>
    </source>
</evidence>
<dbReference type="SMART" id="SM00382">
    <property type="entry name" value="AAA"/>
    <property type="match status" value="1"/>
</dbReference>
<dbReference type="Pfam" id="PF00004">
    <property type="entry name" value="AAA"/>
    <property type="match status" value="1"/>
</dbReference>
<name>A0ABX2AZS9_9BACT</name>
<dbReference type="Pfam" id="PF16193">
    <property type="entry name" value="AAA_assoc_2"/>
    <property type="match status" value="1"/>
</dbReference>
<dbReference type="CDD" id="cd18139">
    <property type="entry name" value="HLD_clamp_RarA"/>
    <property type="match status" value="1"/>
</dbReference>
<protein>
    <recommendedName>
        <fullName evidence="3">Replication-associated recombination protein A</fullName>
    </recommendedName>
</protein>
<evidence type="ECO:0000259" key="6">
    <source>
        <dbReference type="SMART" id="SM00382"/>
    </source>
</evidence>
<evidence type="ECO:0000256" key="1">
    <source>
        <dbReference type="ARBA" id="ARBA00002393"/>
    </source>
</evidence>
<dbReference type="InterPro" id="IPR008921">
    <property type="entry name" value="DNA_pol3_clamp-load_cplx_C"/>
</dbReference>
<dbReference type="Gene3D" id="1.10.8.60">
    <property type="match status" value="1"/>
</dbReference>
<keyword evidence="5" id="KW-0067">ATP-binding</keyword>
<sequence length="429" mass="47731">MAQPLAERMRPQTLDQYIGQKHLVGEGAVLRRMINAGRISSFILWGPPGVGKTTLAQIISKKLDVPFYTLSAVTSGVKDVRDVIEKAKNSKFFSQSSPILFIDEIHRFSKNQQDSLLGAVERGIVTLIGATTENPSFEVIRPLLSRCQLYVLKSLEKQDLLDLLDRAVKEDVELKACNIVIKEYDAILRYSGGDARKLLNILELVVEALKGTGDVITITDDSVVECLQQNPLSYDKDGEMHYDIVSAFIKSIRGSDPDAALYWMARMIEGGEDPQFIARRLVISASEDIGLANPNALLMANAAFDAVMKIGWPEGRIPLAEAAVYLAASPKSNSAYMGIANALDAVKRTGNLPVPLHLRNAPTKLMAQLGYSDGYKYSHDYPGNFVQQQFMPDGLTEERIWHAQHTPGEEKLYQRMVQCWGDRFKDKQK</sequence>
<evidence type="ECO:0000256" key="5">
    <source>
        <dbReference type="ARBA" id="ARBA00022840"/>
    </source>
</evidence>
<dbReference type="EMBL" id="JABKKJ010000004">
    <property type="protein sequence ID" value="NPE24656.1"/>
    <property type="molecule type" value="Genomic_DNA"/>
</dbReference>
<feature type="domain" description="AAA+ ATPase" evidence="6">
    <location>
        <begin position="38"/>
        <end position="155"/>
    </location>
</feature>
<evidence type="ECO:0000256" key="3">
    <source>
        <dbReference type="ARBA" id="ARBA00020776"/>
    </source>
</evidence>
<dbReference type="PANTHER" id="PTHR13779">
    <property type="entry name" value="WERNER HELICASE-INTERACTING PROTEIN 1 FAMILY MEMBER"/>
    <property type="match status" value="1"/>
</dbReference>
<dbReference type="CDD" id="cd00009">
    <property type="entry name" value="AAA"/>
    <property type="match status" value="1"/>
</dbReference>
<gene>
    <name evidence="7" type="ORF">HPS54_03845</name>
</gene>
<dbReference type="Gene3D" id="1.10.3710.10">
    <property type="entry name" value="DNA polymerase III clamp loader subunits, C-terminal domain"/>
    <property type="match status" value="1"/>
</dbReference>
<dbReference type="SUPFAM" id="SSF48019">
    <property type="entry name" value="post-AAA+ oligomerization domain-like"/>
    <property type="match status" value="1"/>
</dbReference>
<evidence type="ECO:0000313" key="7">
    <source>
        <dbReference type="EMBL" id="NPE24656.1"/>
    </source>
</evidence>
<dbReference type="Pfam" id="PF12002">
    <property type="entry name" value="MgsA_C"/>
    <property type="match status" value="1"/>
</dbReference>
<keyword evidence="4" id="KW-0547">Nucleotide-binding</keyword>
<dbReference type="PANTHER" id="PTHR13779:SF7">
    <property type="entry name" value="ATPASE WRNIP1"/>
    <property type="match status" value="1"/>
</dbReference>
<organism evidence="7 8">
    <name type="scientific">Xylanibacter caecicola</name>
    <dbReference type="NCBI Taxonomy" id="2736294"/>
    <lineage>
        <taxon>Bacteria</taxon>
        <taxon>Pseudomonadati</taxon>
        <taxon>Bacteroidota</taxon>
        <taxon>Bacteroidia</taxon>
        <taxon>Bacteroidales</taxon>
        <taxon>Prevotellaceae</taxon>
        <taxon>Xylanibacter</taxon>
    </lineage>
</organism>
<proteinExistence type="inferred from homology"/>
<dbReference type="Gene3D" id="3.40.50.300">
    <property type="entry name" value="P-loop containing nucleotide triphosphate hydrolases"/>
    <property type="match status" value="1"/>
</dbReference>
<dbReference type="InterPro" id="IPR003959">
    <property type="entry name" value="ATPase_AAA_core"/>
</dbReference>
<dbReference type="Gene3D" id="1.20.272.10">
    <property type="match status" value="1"/>
</dbReference>
<comment type="similarity">
    <text evidence="2">Belongs to the AAA ATPase family. RarA/MGS1/WRNIP1 subfamily.</text>
</comment>
<comment type="function">
    <text evidence="1">DNA-dependent ATPase that plays important roles in cellular responses to stalled DNA replication processes.</text>
</comment>
<evidence type="ECO:0000313" key="8">
    <source>
        <dbReference type="Proteomes" id="UP000820977"/>
    </source>
</evidence>
<dbReference type="InterPro" id="IPR003593">
    <property type="entry name" value="AAA+_ATPase"/>
</dbReference>
<comment type="caution">
    <text evidence="7">The sequence shown here is derived from an EMBL/GenBank/DDBJ whole genome shotgun (WGS) entry which is preliminary data.</text>
</comment>
<dbReference type="InterPro" id="IPR032423">
    <property type="entry name" value="AAA_assoc_2"/>
</dbReference>
<dbReference type="SUPFAM" id="SSF52540">
    <property type="entry name" value="P-loop containing nucleoside triphosphate hydrolases"/>
    <property type="match status" value="1"/>
</dbReference>
<dbReference type="InterPro" id="IPR027417">
    <property type="entry name" value="P-loop_NTPase"/>
</dbReference>
<dbReference type="RefSeq" id="WP_172344153.1">
    <property type="nucleotide sequence ID" value="NZ_CASYYZ010000035.1"/>
</dbReference>
<accession>A0ABX2AZS9</accession>
<keyword evidence="8" id="KW-1185">Reference proteome</keyword>
<dbReference type="InterPro" id="IPR021886">
    <property type="entry name" value="MgsA_C"/>
</dbReference>
<dbReference type="InterPro" id="IPR051314">
    <property type="entry name" value="AAA_ATPase_RarA/MGS1/WRNIP1"/>
</dbReference>